<dbReference type="InterPro" id="IPR018247">
    <property type="entry name" value="EF_Hand_1_Ca_BS"/>
</dbReference>
<dbReference type="PROSITE" id="PS00018">
    <property type="entry name" value="EF_HAND_1"/>
    <property type="match status" value="1"/>
</dbReference>
<dbReference type="RefSeq" id="XP_067068984.1">
    <property type="nucleotide sequence ID" value="XM_067212350.1"/>
</dbReference>
<keyword evidence="1" id="KW-0106">Calcium</keyword>
<dbReference type="InterPro" id="IPR011992">
    <property type="entry name" value="EF-hand-dom_pair"/>
</dbReference>
<organism evidence="3 4">
    <name type="scientific">Cryptosporidium andersoni</name>
    <dbReference type="NCBI Taxonomy" id="117008"/>
    <lineage>
        <taxon>Eukaryota</taxon>
        <taxon>Sar</taxon>
        <taxon>Alveolata</taxon>
        <taxon>Apicomplexa</taxon>
        <taxon>Conoidasida</taxon>
        <taxon>Coccidia</taxon>
        <taxon>Eucoccidiorida</taxon>
        <taxon>Eimeriorina</taxon>
        <taxon>Cryptosporidiidae</taxon>
        <taxon>Cryptosporidium</taxon>
    </lineage>
</organism>
<dbReference type="AlphaFoldDB" id="A0A1J4MSC3"/>
<dbReference type="VEuPathDB" id="CryptoDB:cand_021200"/>
<dbReference type="EMBL" id="LRBS01000045">
    <property type="protein sequence ID" value="OII77138.1"/>
    <property type="molecule type" value="Genomic_DNA"/>
</dbReference>
<dbReference type="PROSITE" id="PS50222">
    <property type="entry name" value="EF_HAND_2"/>
    <property type="match status" value="2"/>
</dbReference>
<name>A0A1J4MSC3_9CRYT</name>
<gene>
    <name evidence="3" type="ORF">cand_021200</name>
</gene>
<dbReference type="GO" id="GO:0005509">
    <property type="term" value="F:calcium ion binding"/>
    <property type="evidence" value="ECO:0007669"/>
    <property type="project" value="InterPro"/>
</dbReference>
<dbReference type="Pfam" id="PF13499">
    <property type="entry name" value="EF-hand_7"/>
    <property type="match status" value="1"/>
</dbReference>
<keyword evidence="4" id="KW-1185">Reference proteome</keyword>
<evidence type="ECO:0000313" key="4">
    <source>
        <dbReference type="Proteomes" id="UP000186804"/>
    </source>
</evidence>
<protein>
    <submittedName>
        <fullName evidence="3">EF hand family protein</fullName>
    </submittedName>
</protein>
<evidence type="ECO:0000259" key="2">
    <source>
        <dbReference type="PROSITE" id="PS50222"/>
    </source>
</evidence>
<dbReference type="OrthoDB" id="26525at2759"/>
<dbReference type="InterPro" id="IPR002048">
    <property type="entry name" value="EF_hand_dom"/>
</dbReference>
<evidence type="ECO:0000256" key="1">
    <source>
        <dbReference type="ARBA" id="ARBA00022837"/>
    </source>
</evidence>
<dbReference type="Proteomes" id="UP000186804">
    <property type="component" value="Unassembled WGS sequence"/>
</dbReference>
<proteinExistence type="predicted"/>
<dbReference type="SUPFAM" id="SSF47473">
    <property type="entry name" value="EF-hand"/>
    <property type="match status" value="1"/>
</dbReference>
<accession>A0A1J4MSC3</accession>
<sequence length="149" mass="16200">MSTESTEIHELREVFDLLDGKTGLDVGFLRAAATCMDIPLDNSVIGRLNTLAEESGGKLDFAGFVTLVNSGPEAKVFTVEDAVNVFSYLDVKKTGTIDLDDLISCATHLGLTKTKEELQTMLTNLDSDGDNALSPDDILTSLYRYSERC</sequence>
<reference evidence="3 4" key="1">
    <citation type="submission" date="2016-10" db="EMBL/GenBank/DDBJ databases">
        <title>Reductive evolution of mitochondrial metabolism and differential evolution of invasion-related proteins in Cryptosporidium.</title>
        <authorList>
            <person name="Liu S."/>
            <person name="Roellig D.M."/>
            <person name="Guo Y."/>
            <person name="Li N."/>
            <person name="Frace M.A."/>
            <person name="Tang K."/>
            <person name="Zhang L."/>
            <person name="Feng Y."/>
            <person name="Xiao L."/>
        </authorList>
    </citation>
    <scope>NUCLEOTIDE SEQUENCE [LARGE SCALE GENOMIC DNA]</scope>
    <source>
        <strain evidence="3">30847</strain>
    </source>
</reference>
<dbReference type="Gene3D" id="1.10.238.10">
    <property type="entry name" value="EF-hand"/>
    <property type="match status" value="1"/>
</dbReference>
<dbReference type="GeneID" id="92366304"/>
<feature type="domain" description="EF-hand" evidence="2">
    <location>
        <begin position="77"/>
        <end position="112"/>
    </location>
</feature>
<evidence type="ECO:0000313" key="3">
    <source>
        <dbReference type="EMBL" id="OII77138.1"/>
    </source>
</evidence>
<comment type="caution">
    <text evidence="3">The sequence shown here is derived from an EMBL/GenBank/DDBJ whole genome shotgun (WGS) entry which is preliminary data.</text>
</comment>
<feature type="domain" description="EF-hand" evidence="2">
    <location>
        <begin position="113"/>
        <end position="148"/>
    </location>
</feature>